<name>A0A9X1VKJ2_9FLAO</name>
<feature type="domain" description="P/Homo B" evidence="6">
    <location>
        <begin position="23"/>
        <end position="175"/>
    </location>
</feature>
<dbReference type="PROSITE" id="PS00018">
    <property type="entry name" value="EF_HAND_1"/>
    <property type="match status" value="1"/>
</dbReference>
<evidence type="ECO:0000259" key="6">
    <source>
        <dbReference type="PROSITE" id="PS51829"/>
    </source>
</evidence>
<organism evidence="7 8">
    <name type="scientific">Polaribacter marinus</name>
    <dbReference type="NCBI Taxonomy" id="2916838"/>
    <lineage>
        <taxon>Bacteria</taxon>
        <taxon>Pseudomonadati</taxon>
        <taxon>Bacteroidota</taxon>
        <taxon>Flavobacteriia</taxon>
        <taxon>Flavobacteriales</taxon>
        <taxon>Flavobacteriaceae</taxon>
    </lineage>
</organism>
<keyword evidence="1" id="KW-0645">Protease</keyword>
<dbReference type="InterPro" id="IPR011658">
    <property type="entry name" value="PA14_dom"/>
</dbReference>
<dbReference type="InterPro" id="IPR028974">
    <property type="entry name" value="TSP_type-3_rpt"/>
</dbReference>
<dbReference type="PROSITE" id="PS51820">
    <property type="entry name" value="PA14"/>
    <property type="match status" value="1"/>
</dbReference>
<accession>A0A9X1VKJ2</accession>
<evidence type="ECO:0000256" key="1">
    <source>
        <dbReference type="ARBA" id="ARBA00022670"/>
    </source>
</evidence>
<dbReference type="InterPro" id="IPR037524">
    <property type="entry name" value="PA14/GLEYA"/>
</dbReference>
<keyword evidence="3" id="KW-0378">Hydrolase</keyword>
<dbReference type="Pfam" id="PF01483">
    <property type="entry name" value="P_proprotein"/>
    <property type="match status" value="1"/>
</dbReference>
<dbReference type="PANTHER" id="PTHR10199:SF119">
    <property type="entry name" value="RE20510P"/>
    <property type="match status" value="1"/>
</dbReference>
<dbReference type="SUPFAM" id="SSF49785">
    <property type="entry name" value="Galactose-binding domain-like"/>
    <property type="match status" value="1"/>
</dbReference>
<dbReference type="GO" id="GO:0006508">
    <property type="term" value="P:proteolysis"/>
    <property type="evidence" value="ECO:0007669"/>
    <property type="project" value="UniProtKB-KW"/>
</dbReference>
<sequence>MKINTIKTLKFPLFFFVVFFSFSLAIQGQTTESDTNSIITSINDNSDIDKKFTITNNGEISKVTILIDITHSWRGDLNITLSSPSGTTIELISNEGGGLDNLNVLFDDNASISITDDVDNHNANVIRIPEEALSAFNGENPVGIWTLNIADQAGGDTGAFNSATLNITNFPTDADNDGVTDSDDLDADNDGILNSDEGCVTTTSNGFTLNSALSVAGDINAGGKLVYEDANGNQVILEAAGKAGSNNEITNNGPFDGTIITNTTTGNIAFEIGSSDVNDQPKLKISAFSATGIPFKVISINFGEIGNMDNSTALDAIAMNIPGKWSNLTSGTNTLGSAQITTNPAGATLIPGNNTTTQAELDSFDFTNFVAQGAVSEVIYNNSDDTIQFGYGATFTPDTPTPSFFLIVDDINVSGGGRNILAELITTSITVKGIICRDTDADGTPDYLDSDSDNDGCSDANEAYSGSIANADVDQNGFYGTGTPTVDNDGKVISAAYSAPHSNYINNAVNTCNALDTDNDGVPNITDLDNDNDGILDFTEKGCITIPAAPVSAIASQNSISDSGNIYSSNNERASLNNESDYLILELNSSYNVPSGTNINIESYVTNLGLFSSIDLIVEQSLDGSTFTNSKTITKSSSEEISTYTLNNVAKYIRITMERNGVSIAGSLYIDYVEVQEFPGPCADEFLDTDGDGLPNYLDLDSDGDGIPDNIEAQSTSGYVAPSGTINGNGVYTNYTSGLTPVNTDGIDNKDYLDTDSDNDGALDREEANLSLSGTSGVNGLDNNYDNGDNYTDVNGSFDNTPFGEFPNNGGGTEVDWRNDHFIFTDNDNDGIPDATDIDDDNDGILDTEELPNCYGKLNYEFYDGTPSGNSVDNIPTTGAAGTGTIDNFEVTDVQNIVTPADNVTYSIRYSGYINIATADTYTFYLNSDDGSKLYIDGIEVVNNDGLHGAGAYITGTSALNAGLHEIKVLFFENIGAHSLKVQYSSSTLYQQNIPFSILSTSSDCNFDNDNDGIPNHLDLDSDNDGIPDNIEAQSTRGYIEPSGNDADNDGLDDAYDTTPNGNADGTGSIGLIPANTNSGDDSIPDYLDLDSDGDGISDIIESGSNLAKLAGMVTGTVGSNGLVDDIESGDTDQGYTDINGEYDNTQTDNFTDSDGDVLTIGDVDYRDTTTDGTPMITQVYQFGDERWIEITNISNTNSIAANSIQIQLYKDKSSTDLDAAPNTIPTVAYTITSALAAGESVLIKNSNNNISIGVAIDVEENDALTDFEGADDIITLSPDNDDNSWANKYDIIEAFADKTSYVRIDETLLPNPTYTESDWVVFVDDALDPYKLKGDGGPERHPHDPLISEITGANADSNTLLGLHRVNLTTRRSSTWLNGYPDRSRYVVIDQNLVDPNVSLSARKLKVNSGKLIRITNEPLIVTNEVILDGDIIVAGTSQFIQTHTNSSKVSGSGRLVIEQNSTVPSKYRYNYMGSPVNTIGQTTYTIENVLKDGTNSVVSYWGAIGVGSFARDITFINGYDGYYNNTGITLADYWIYTYAPSSNGRSNWLHKYKDGAINRGDGFIFKGPGRPQNYAFLGSPNDGEFNTVNDIGPDESYLIGNPYPSALSVKKFIEDNIDFTTGTLYFWEHVGEANVIGGHNYNGYIGGYATRGIATGVSAKAAATGAVDVNIQAETAIITGGTTTTVSEGSTNVDVVKLDDASQSIKFEDITYGVDTLRIRYKSAIDKRIKIKVNSQTRTEVDLPLTTGFEIFKIKMCVEAGTDISFESLDTDEILIDYLKLKDDGDLICAPNIGNTSYTYTEPKEYIPVGQGFFVQGDPIVGGKIEFNNSQREFIREGNQSVFFRSETSSAVQNNSIFDLPVIKIGMDYNGDENGEKYHRQIGISFSDYTSFNYDKGYDSEIYDIGSTDVYWKFPTDDKKYVIAGVQNISDDLEVPLEIIMGYSGDVTLMVDEMKNVSDYVYITDKLTGNSYEITQGKATLTLDSGVYTDRFVLAFKESSALNIEDNVLLKYLNIYADNDNDLIVIYKNEEVTIKNVQLYNILGKKVSLWNIKEQKNSYELKIKNHLPTGIYIVRINSDKGKMIKKVLIE</sequence>
<feature type="domain" description="PA14" evidence="5">
    <location>
        <begin position="853"/>
        <end position="998"/>
    </location>
</feature>
<feature type="chain" id="PRO_5040952833" evidence="4">
    <location>
        <begin position="26"/>
        <end position="2092"/>
    </location>
</feature>
<dbReference type="InterPro" id="IPR008979">
    <property type="entry name" value="Galactose-bd-like_sf"/>
</dbReference>
<dbReference type="PROSITE" id="PS51829">
    <property type="entry name" value="P_HOMO_B"/>
    <property type="match status" value="1"/>
</dbReference>
<dbReference type="GO" id="GO:0005509">
    <property type="term" value="F:calcium ion binding"/>
    <property type="evidence" value="ECO:0007669"/>
    <property type="project" value="InterPro"/>
</dbReference>
<evidence type="ECO:0000256" key="4">
    <source>
        <dbReference type="SAM" id="SignalP"/>
    </source>
</evidence>
<dbReference type="SUPFAM" id="SSF56988">
    <property type="entry name" value="Anthrax protective antigen"/>
    <property type="match status" value="1"/>
</dbReference>
<keyword evidence="8" id="KW-1185">Reference proteome</keyword>
<dbReference type="InterPro" id="IPR018247">
    <property type="entry name" value="EF_Hand_1_Ca_BS"/>
</dbReference>
<dbReference type="SMART" id="SM00758">
    <property type="entry name" value="PA14"/>
    <property type="match status" value="1"/>
</dbReference>
<dbReference type="SUPFAM" id="SSF103647">
    <property type="entry name" value="TSP type-3 repeat"/>
    <property type="match status" value="1"/>
</dbReference>
<dbReference type="Pfam" id="PF07691">
    <property type="entry name" value="PA14"/>
    <property type="match status" value="1"/>
</dbReference>
<evidence type="ECO:0000259" key="5">
    <source>
        <dbReference type="PROSITE" id="PS51820"/>
    </source>
</evidence>
<dbReference type="PANTHER" id="PTHR10199">
    <property type="entry name" value="THROMBOSPONDIN"/>
    <property type="match status" value="1"/>
</dbReference>
<dbReference type="Gene3D" id="2.60.120.260">
    <property type="entry name" value="Galactose-binding domain-like"/>
    <property type="match status" value="1"/>
</dbReference>
<keyword evidence="2 4" id="KW-0732">Signal</keyword>
<proteinExistence type="predicted"/>
<evidence type="ECO:0000256" key="3">
    <source>
        <dbReference type="ARBA" id="ARBA00022801"/>
    </source>
</evidence>
<evidence type="ECO:0000313" key="8">
    <source>
        <dbReference type="Proteomes" id="UP001139369"/>
    </source>
</evidence>
<protein>
    <submittedName>
        <fullName evidence="7">Proprotein convertase P-domain-containing protein</fullName>
    </submittedName>
</protein>
<dbReference type="EMBL" id="JAKQYM010000002">
    <property type="protein sequence ID" value="MCI2228204.1"/>
    <property type="molecule type" value="Genomic_DNA"/>
</dbReference>
<reference evidence="7" key="1">
    <citation type="submission" date="2022-02" db="EMBL/GenBank/DDBJ databases">
        <title>Polaribacter sp. MSW13, isolated from seawater.</title>
        <authorList>
            <person name="Kristyanto S."/>
            <person name="Jung J."/>
            <person name="Jeon C.O."/>
        </authorList>
    </citation>
    <scope>NUCLEOTIDE SEQUENCE</scope>
    <source>
        <strain evidence="7">MSW13</strain>
    </source>
</reference>
<dbReference type="InterPro" id="IPR002884">
    <property type="entry name" value="P_dom"/>
</dbReference>
<dbReference type="GO" id="GO:0004252">
    <property type="term" value="F:serine-type endopeptidase activity"/>
    <property type="evidence" value="ECO:0007669"/>
    <property type="project" value="InterPro"/>
</dbReference>
<dbReference type="Pfam" id="PF18962">
    <property type="entry name" value="Por_Secre_tail"/>
    <property type="match status" value="1"/>
</dbReference>
<evidence type="ECO:0000256" key="2">
    <source>
        <dbReference type="ARBA" id="ARBA00022729"/>
    </source>
</evidence>
<dbReference type="Gene3D" id="3.90.182.10">
    <property type="entry name" value="Toxin - Anthrax Protective Antigen,domain 1"/>
    <property type="match status" value="1"/>
</dbReference>
<dbReference type="NCBIfam" id="TIGR04183">
    <property type="entry name" value="Por_Secre_tail"/>
    <property type="match status" value="1"/>
</dbReference>
<dbReference type="InterPro" id="IPR026444">
    <property type="entry name" value="Secre_tail"/>
</dbReference>
<comment type="caution">
    <text evidence="7">The sequence shown here is derived from an EMBL/GenBank/DDBJ whole genome shotgun (WGS) entry which is preliminary data.</text>
</comment>
<evidence type="ECO:0000313" key="7">
    <source>
        <dbReference type="EMBL" id="MCI2228204.1"/>
    </source>
</evidence>
<feature type="signal peptide" evidence="4">
    <location>
        <begin position="1"/>
        <end position="25"/>
    </location>
</feature>
<gene>
    <name evidence="7" type="ORF">MC378_03425</name>
</gene>
<dbReference type="RefSeq" id="WP_242177322.1">
    <property type="nucleotide sequence ID" value="NZ_JAKQYM010000002.1"/>
</dbReference>
<dbReference type="Proteomes" id="UP001139369">
    <property type="component" value="Unassembled WGS sequence"/>
</dbReference>